<accession>A0AAU2UVS4</accession>
<dbReference type="PANTHER" id="PTHR33418">
    <property type="entry name" value="HELICASE-ASSOCIATED"/>
    <property type="match status" value="1"/>
</dbReference>
<dbReference type="Pfam" id="PF03457">
    <property type="entry name" value="HA"/>
    <property type="match status" value="4"/>
</dbReference>
<feature type="domain" description="Helicase-associated" evidence="1">
    <location>
        <begin position="651"/>
        <end position="716"/>
    </location>
</feature>
<dbReference type="InterPro" id="IPR005114">
    <property type="entry name" value="Helicase_assoc"/>
</dbReference>
<sequence length="1049" mass="118455">MRLAPLQGETNLSYLDRLADRYRLGVRELIPALLQVGGGLFKGYRTDGEVYLNAEARARVSAFSRVPEDVLGRALPAWAAQEPLAPGGAGAAGRFRFGIVVPAAGEGCRLCTAARTGRTKPARVYLEPHTRICPRHRRWMLGTHWIDGAPAGTEQIDLAGLPELLAAHRQHRDLLRHQPDAAKAFEVAHAVVVSWWAQQWPEEEEWPRRERQMAPPGADPGWWRLLVRDAVTYPEAVALTSVLTGERTRQRLLDDAGGHVPHTLGYAPELVTELARVTRRPWLRERIASTSAGPLLVWAQHCVRAAAGEVGAERLWTLHMAHRARPIARELTAYRDSAQQPQKAAGGTRLHLGLRHTSDQSFTTGLTHARAYAAVHDHLAAPIHSRFNGFALGTWLKNQRTFPAMPPEHVAALEELDPWWRPPWTVMWQRFYYQARDHVRAHGPLRPEHGFPTTDFGMGEWLYNQCTSYNELHPAQRQLLSAIGLTREAVRAARPRRKHLATHFQHALACARAYADTHATLVTATTDTIQDELKLGQWLANQRSKDRAHQIRHGTPSPRALALSAIDPWWNPPWTLEWQRSWHQARTHVDGGHVLDAAAGFPGTTSALATWLTTQCAQYDTLLPDQHGLLARIGITAAQAQSAAARPAENEADFATALGYARSYHAVHGTLVAPVDTVHDGFQLGRWLRRQRQHTRDHADHGTPPSARTKALSAVDPWWCPPWKLVWQRAWQHIHDQIKAGHRLDADRHFRSFAPAQRAWLRAQRTRYDDLHPDQQNLLAAIGLTHEAARTCPITPHAETALAHARAYADTHHTLAAAYSTVHDGFPLGRWLNDQRQQARRDTTPSARHQALTAIDPWWNPPWDLAWQRTYTRARTTQTRTGGPPADARAWIRAQHTAWDHLRPEQQQLLTNLGITHAARRRTSRVYPVSPGLAHARAYAALHGHLACSKDTHHDGFALGNWLLQTRRRARQGRLAPTTAHPLDNIDPWWNPPWPYTWQRTYQQAKLAHHTGQDHSPTLKRWTEQQRTRWTNLHPQQQHLLTTIGIHPG</sequence>
<evidence type="ECO:0000313" key="2">
    <source>
        <dbReference type="EMBL" id="WTW59178.1"/>
    </source>
</evidence>
<dbReference type="AlphaFoldDB" id="A0AAU2UVS4"/>
<feature type="domain" description="Helicase-associated" evidence="1">
    <location>
        <begin position="359"/>
        <end position="417"/>
    </location>
</feature>
<gene>
    <name evidence="2" type="ORF">OG549_00080</name>
</gene>
<dbReference type="PANTHER" id="PTHR33418:SF1">
    <property type="entry name" value="HELICASE-ASSOCIATED DOMAIN-CONTAINING PROTEIN"/>
    <property type="match status" value="1"/>
</dbReference>
<evidence type="ECO:0000259" key="1">
    <source>
        <dbReference type="Pfam" id="PF03457"/>
    </source>
</evidence>
<dbReference type="Gene3D" id="6.10.140.530">
    <property type="match status" value="1"/>
</dbReference>
<reference evidence="2" key="1">
    <citation type="submission" date="2022-10" db="EMBL/GenBank/DDBJ databases">
        <title>The complete genomes of actinobacterial strains from the NBC collection.</title>
        <authorList>
            <person name="Joergensen T.S."/>
            <person name="Alvarez Arevalo M."/>
            <person name="Sterndorff E.B."/>
            <person name="Faurdal D."/>
            <person name="Vuksanovic O."/>
            <person name="Mourched A.-S."/>
            <person name="Charusanti P."/>
            <person name="Shaw S."/>
            <person name="Blin K."/>
            <person name="Weber T."/>
        </authorList>
    </citation>
    <scope>NUCLEOTIDE SEQUENCE</scope>
    <source>
        <strain evidence="2">NBC_00003</strain>
    </source>
</reference>
<protein>
    <submittedName>
        <fullName evidence="2">Helicase associated domain-containing protein</fullName>
    </submittedName>
</protein>
<proteinExistence type="predicted"/>
<feature type="domain" description="Helicase-associated" evidence="1">
    <location>
        <begin position="800"/>
        <end position="856"/>
    </location>
</feature>
<organism evidence="2">
    <name type="scientific">Streptomyces sp. NBC_00003</name>
    <dbReference type="NCBI Taxonomy" id="2903608"/>
    <lineage>
        <taxon>Bacteria</taxon>
        <taxon>Bacillati</taxon>
        <taxon>Actinomycetota</taxon>
        <taxon>Actinomycetes</taxon>
        <taxon>Kitasatosporales</taxon>
        <taxon>Streptomycetaceae</taxon>
        <taxon>Streptomyces</taxon>
    </lineage>
</organism>
<dbReference type="EMBL" id="CP108318">
    <property type="protein sequence ID" value="WTW59178.1"/>
    <property type="molecule type" value="Genomic_DNA"/>
</dbReference>
<name>A0AAU2UVS4_9ACTN</name>
<feature type="domain" description="Helicase-associated" evidence="1">
    <location>
        <begin position="932"/>
        <end position="987"/>
    </location>
</feature>